<dbReference type="SUPFAM" id="SSF143011">
    <property type="entry name" value="RelE-like"/>
    <property type="match status" value="1"/>
</dbReference>
<dbReference type="InterPro" id="IPR035093">
    <property type="entry name" value="RelE/ParE_toxin_dom_sf"/>
</dbReference>
<evidence type="ECO:0000313" key="2">
    <source>
        <dbReference type="Proteomes" id="UP000189681"/>
    </source>
</evidence>
<name>A0A1V4AP29_9BACT</name>
<reference evidence="1 2" key="1">
    <citation type="journal article" date="2017" name="Water Res.">
        <title>Discovery and metagenomic analysis of an anammox bacterial enrichment related to Candidatus "Brocadia caroliniensis" in a full-scale glycerol-fed nitritation-denitritation separate centrate treatment process.</title>
        <authorList>
            <person name="Park H."/>
            <person name="Brotto A.C."/>
            <person name="van Loosdrecht M.C."/>
            <person name="Chandran K."/>
        </authorList>
    </citation>
    <scope>NUCLEOTIDE SEQUENCE [LARGE SCALE GENOMIC DNA]</scope>
    <source>
        <strain evidence="1">26THWARD</strain>
    </source>
</reference>
<gene>
    <name evidence="1" type="ORF">AYP45_18045</name>
</gene>
<sequence>MLFPKKPFNPRLKTHKLVCKLDGLWAFSVGYDYRIVFRFVGAEEVLLIDNRTHNEVSLVSGYKLNKDNCL</sequence>
<accession>A0A1V4AP29</accession>
<proteinExistence type="predicted"/>
<evidence type="ECO:0000313" key="1">
    <source>
        <dbReference type="EMBL" id="OOP54872.1"/>
    </source>
</evidence>
<dbReference type="STRING" id="1004156.AYP45_18045"/>
<dbReference type="Gene3D" id="3.30.2310.20">
    <property type="entry name" value="RelE-like"/>
    <property type="match status" value="1"/>
</dbReference>
<dbReference type="AlphaFoldDB" id="A0A1V4AP29"/>
<comment type="caution">
    <text evidence="1">The sequence shown here is derived from an EMBL/GenBank/DDBJ whole genome shotgun (WGS) entry which is preliminary data.</text>
</comment>
<dbReference type="Proteomes" id="UP000189681">
    <property type="component" value="Unassembled WGS sequence"/>
</dbReference>
<dbReference type="EMBL" id="AYTS01000207">
    <property type="protein sequence ID" value="OOP54872.1"/>
    <property type="molecule type" value="Genomic_DNA"/>
</dbReference>
<organism evidence="1 2">
    <name type="scientific">Candidatus Brocadia carolinensis</name>
    <dbReference type="NCBI Taxonomy" id="1004156"/>
    <lineage>
        <taxon>Bacteria</taxon>
        <taxon>Pseudomonadati</taxon>
        <taxon>Planctomycetota</taxon>
        <taxon>Candidatus Brocadiia</taxon>
        <taxon>Candidatus Brocadiales</taxon>
        <taxon>Candidatus Brocadiaceae</taxon>
        <taxon>Candidatus Brocadia</taxon>
    </lineage>
</organism>
<protein>
    <submittedName>
        <fullName evidence="1">Uncharacterized protein</fullName>
    </submittedName>
</protein>